<dbReference type="RefSeq" id="WP_006676631.1">
    <property type="nucleotide sequence ID" value="NZ_AHKH01000022.1"/>
</dbReference>
<dbReference type="OrthoDB" id="7593728at2"/>
<sequence length="405" mass="45913">MKTLFDTVHENIRLDEGPHVIEQMLIACYVKPGIATKELARHTLLPVPLATAVKKELIRAGLLRQERGVRCTPAGAAWVEQEWDYDGLDIAMYHALLKGDKAWRTVLADWWNDWSGIYEARPQADVQIDQSKCTMETSLKRAMLCLREHALIGKRVLCIGDDDLVSISLALLLKRLFPGRSSLRAGIHVVDIDERFLDYIRDVAMREQLPIVCHQADLRQPLPEELHGRFDCFFTDPPYTMQGMSLFLSRGISALKRRIGLPMFLSFAHKPPGFTLAMQQEFIRMGLMVQEIIPHFNEYEGAQMIGGRGQMIVLKSTEQTAPGQEERYEGAIYTGEFRRTERVYRCKQCLGMVRVGQNLEIGTIEQLKQRGCARCGGLIFELVEKKQSGETGDSVPSVANERQHG</sequence>
<dbReference type="PANTHER" id="PTHR23290:SF0">
    <property type="entry name" value="RRNA N6-ADENOSINE-METHYLTRANSFERASE METTL5"/>
    <property type="match status" value="1"/>
</dbReference>
<dbReference type="InterPro" id="IPR051720">
    <property type="entry name" value="rRNA_MeTrfase/Polyamine_Synth"/>
</dbReference>
<dbReference type="Gene3D" id="3.40.50.150">
    <property type="entry name" value="Vaccinia Virus protein VP39"/>
    <property type="match status" value="1"/>
</dbReference>
<dbReference type="SUPFAM" id="SSF53335">
    <property type="entry name" value="S-adenosyl-L-methionine-dependent methyltransferases"/>
    <property type="match status" value="1"/>
</dbReference>
<dbReference type="PATRIC" id="fig|1131935.3.peg.2184"/>
<dbReference type="InterPro" id="IPR002723">
    <property type="entry name" value="BpsA_C"/>
</dbReference>
<dbReference type="InterPro" id="IPR029063">
    <property type="entry name" value="SAM-dependent_MTases_sf"/>
</dbReference>
<dbReference type="AlphaFoldDB" id="H3SF25"/>
<evidence type="ECO:0000259" key="1">
    <source>
        <dbReference type="Pfam" id="PF01861"/>
    </source>
</evidence>
<dbReference type="EMBL" id="AHKH01000022">
    <property type="protein sequence ID" value="EHQ62344.1"/>
    <property type="molecule type" value="Genomic_DNA"/>
</dbReference>
<feature type="domain" description="N(4)-bis(aminopropyl)spermidine synthase C-terminal" evidence="1">
    <location>
        <begin position="114"/>
        <end position="305"/>
    </location>
</feature>
<dbReference type="STRING" id="1131935.PDENDC454_10650"/>
<evidence type="ECO:0000313" key="3">
    <source>
        <dbReference type="Proteomes" id="UP000003900"/>
    </source>
</evidence>
<reference evidence="2 3" key="1">
    <citation type="journal article" date="2012" name="J. Bacteriol.">
        <title>Genome Sequence of the Pattern-Forming Social Bacterium Paenibacillus dendritiformis C454 Chiral Morphotype.</title>
        <authorList>
            <person name="Sirota-Madi A."/>
            <person name="Olender T."/>
            <person name="Helman Y."/>
            <person name="Brainis I."/>
            <person name="Finkelshtein A."/>
            <person name="Roth D."/>
            <person name="Hagai E."/>
            <person name="Leshkowitz D."/>
            <person name="Brodsky L."/>
            <person name="Galatenko V."/>
            <person name="Nikolaev V."/>
            <person name="Gutnick D.L."/>
            <person name="Lancet D."/>
            <person name="Ben-Jacob E."/>
        </authorList>
    </citation>
    <scope>NUCLEOTIDE SEQUENCE [LARGE SCALE GENOMIC DNA]</scope>
    <source>
        <strain evidence="2 3">C454</strain>
    </source>
</reference>
<evidence type="ECO:0000313" key="2">
    <source>
        <dbReference type="EMBL" id="EHQ62344.1"/>
    </source>
</evidence>
<dbReference type="PANTHER" id="PTHR23290">
    <property type="entry name" value="RRNA N6-ADENOSINE-METHYLTRANSFERASE METTL5"/>
    <property type="match status" value="1"/>
</dbReference>
<name>H3SF25_9BACL</name>
<protein>
    <recommendedName>
        <fullName evidence="1">N(4)-bis(aminopropyl)spermidine synthase C-terminal domain-containing protein</fullName>
    </recommendedName>
</protein>
<dbReference type="Proteomes" id="UP000003900">
    <property type="component" value="Unassembled WGS sequence"/>
</dbReference>
<dbReference type="CDD" id="cd02440">
    <property type="entry name" value="AdoMet_MTases"/>
    <property type="match status" value="1"/>
</dbReference>
<accession>H3SF25</accession>
<keyword evidence="3" id="KW-1185">Reference proteome</keyword>
<proteinExistence type="predicted"/>
<organism evidence="2 3">
    <name type="scientific">Paenibacillus dendritiformis C454</name>
    <dbReference type="NCBI Taxonomy" id="1131935"/>
    <lineage>
        <taxon>Bacteria</taxon>
        <taxon>Bacillati</taxon>
        <taxon>Bacillota</taxon>
        <taxon>Bacilli</taxon>
        <taxon>Bacillales</taxon>
        <taxon>Paenibacillaceae</taxon>
        <taxon>Paenibacillus</taxon>
    </lineage>
</organism>
<gene>
    <name evidence="2" type="ORF">PDENDC454_10650</name>
</gene>
<dbReference type="GO" id="GO:0016740">
    <property type="term" value="F:transferase activity"/>
    <property type="evidence" value="ECO:0007669"/>
    <property type="project" value="TreeGrafter"/>
</dbReference>
<dbReference type="Pfam" id="PF01861">
    <property type="entry name" value="BpsA_C"/>
    <property type="match status" value="1"/>
</dbReference>
<dbReference type="GO" id="GO:0006596">
    <property type="term" value="P:polyamine biosynthetic process"/>
    <property type="evidence" value="ECO:0007669"/>
    <property type="project" value="TreeGrafter"/>
</dbReference>
<comment type="caution">
    <text evidence="2">The sequence shown here is derived from an EMBL/GenBank/DDBJ whole genome shotgun (WGS) entry which is preliminary data.</text>
</comment>